<name>A0ABN2JEF5_9ACTN</name>
<evidence type="ECO:0000256" key="1">
    <source>
        <dbReference type="ARBA" id="ARBA00012513"/>
    </source>
</evidence>
<evidence type="ECO:0000313" key="13">
    <source>
        <dbReference type="EMBL" id="GAA1722990.1"/>
    </source>
</evidence>
<feature type="region of interest" description="Disordered" evidence="9">
    <location>
        <begin position="310"/>
        <end position="496"/>
    </location>
</feature>
<dbReference type="Proteomes" id="UP001500618">
    <property type="component" value="Unassembled WGS sequence"/>
</dbReference>
<dbReference type="InterPro" id="IPR000719">
    <property type="entry name" value="Prot_kinase_dom"/>
</dbReference>
<feature type="compositionally biased region" description="Low complexity" evidence="9">
    <location>
        <begin position="446"/>
        <end position="458"/>
    </location>
</feature>
<feature type="compositionally biased region" description="Low complexity" evidence="9">
    <location>
        <begin position="427"/>
        <end position="436"/>
    </location>
</feature>
<feature type="compositionally biased region" description="Pro residues" evidence="9">
    <location>
        <begin position="476"/>
        <end position="496"/>
    </location>
</feature>
<dbReference type="PROSITE" id="PS50011">
    <property type="entry name" value="PROTEIN_KINASE_DOM"/>
    <property type="match status" value="1"/>
</dbReference>
<dbReference type="RefSeq" id="WP_344315517.1">
    <property type="nucleotide sequence ID" value="NZ_BAAANY010000055.1"/>
</dbReference>
<feature type="compositionally biased region" description="Pro residues" evidence="9">
    <location>
        <begin position="1"/>
        <end position="11"/>
    </location>
</feature>
<dbReference type="Pfam" id="PF00069">
    <property type="entry name" value="Pkinase"/>
    <property type="match status" value="1"/>
</dbReference>
<evidence type="ECO:0000256" key="9">
    <source>
        <dbReference type="SAM" id="MobiDB-lite"/>
    </source>
</evidence>
<accession>A0ABN2JEF5</accession>
<keyword evidence="6" id="KW-0067">ATP-binding</keyword>
<gene>
    <name evidence="13" type="ORF">GCM10009765_83720</name>
</gene>
<proteinExistence type="predicted"/>
<comment type="caution">
    <text evidence="13">The sequence shown here is derived from an EMBL/GenBank/DDBJ whole genome shotgun (WGS) entry which is preliminary data.</text>
</comment>
<dbReference type="PROSITE" id="PS50853">
    <property type="entry name" value="FN3"/>
    <property type="match status" value="1"/>
</dbReference>
<dbReference type="EC" id="2.7.11.1" evidence="1"/>
<dbReference type="CDD" id="cd14014">
    <property type="entry name" value="STKc_PknB_like"/>
    <property type="match status" value="1"/>
</dbReference>
<dbReference type="InterPro" id="IPR036116">
    <property type="entry name" value="FN3_sf"/>
</dbReference>
<dbReference type="InterPro" id="IPR003961">
    <property type="entry name" value="FN3_dom"/>
</dbReference>
<keyword evidence="7" id="KW-0326">Glycosidase</keyword>
<dbReference type="PANTHER" id="PTHR43289">
    <property type="entry name" value="MITOGEN-ACTIVATED PROTEIN KINASE KINASE KINASE 20-RELATED"/>
    <property type="match status" value="1"/>
</dbReference>
<evidence type="ECO:0000256" key="5">
    <source>
        <dbReference type="ARBA" id="ARBA00022777"/>
    </source>
</evidence>
<feature type="compositionally biased region" description="Pro residues" evidence="9">
    <location>
        <begin position="314"/>
        <end position="327"/>
    </location>
</feature>
<keyword evidence="7" id="KW-0378">Hydrolase</keyword>
<feature type="compositionally biased region" description="Pro residues" evidence="9">
    <location>
        <begin position="398"/>
        <end position="426"/>
    </location>
</feature>
<dbReference type="PANTHER" id="PTHR43289:SF6">
    <property type="entry name" value="SERINE_THREONINE-PROTEIN KINASE NEKL-3"/>
    <property type="match status" value="1"/>
</dbReference>
<dbReference type="EMBL" id="BAAANY010000055">
    <property type="protein sequence ID" value="GAA1722990.1"/>
    <property type="molecule type" value="Genomic_DNA"/>
</dbReference>
<dbReference type="Pfam" id="PF00041">
    <property type="entry name" value="fn3"/>
    <property type="match status" value="1"/>
</dbReference>
<evidence type="ECO:0000256" key="7">
    <source>
        <dbReference type="ARBA" id="ARBA00023295"/>
    </source>
</evidence>
<dbReference type="SUPFAM" id="SSF49265">
    <property type="entry name" value="Fibronectin type III"/>
    <property type="match status" value="1"/>
</dbReference>
<feature type="compositionally biased region" description="Low complexity" evidence="9">
    <location>
        <begin position="466"/>
        <end position="475"/>
    </location>
</feature>
<evidence type="ECO:0000256" key="6">
    <source>
        <dbReference type="ARBA" id="ARBA00022840"/>
    </source>
</evidence>
<keyword evidence="2" id="KW-0723">Serine/threonine-protein kinase</keyword>
<dbReference type="Gene3D" id="2.60.40.10">
    <property type="entry name" value="Immunoglobulins"/>
    <property type="match status" value="1"/>
</dbReference>
<protein>
    <recommendedName>
        <fullName evidence="1">non-specific serine/threonine protein kinase</fullName>
        <ecNumber evidence="1">2.7.11.1</ecNumber>
    </recommendedName>
</protein>
<feature type="compositionally biased region" description="Low complexity" evidence="9">
    <location>
        <begin position="360"/>
        <end position="397"/>
    </location>
</feature>
<keyword evidence="3" id="KW-0808">Transferase</keyword>
<dbReference type="Gene3D" id="1.10.510.10">
    <property type="entry name" value="Transferase(Phosphotransferase) domain 1"/>
    <property type="match status" value="1"/>
</dbReference>
<evidence type="ECO:0000256" key="3">
    <source>
        <dbReference type="ARBA" id="ARBA00022679"/>
    </source>
</evidence>
<sequence length="639" mass="66359">MTTGGPPPGPWRPDGRPEPNGQPAGGPAAGIVGYGKLELIAHGSSALIYRGVQQRVGRVVAIKVLTVDEETTAHHIQRELDLTVRLSSHPHIVSIIDTGTTSTGNPYIVMEYCEGGSYAEILRRHGPRPVAEVIDIGIKIGEALQAAHDVGIIHRDVKPPNILRSRFGPALADFGIARAADDMSSTHTLDKLTPYHASPEALERRTQSFRSDIYSLASTLWHLLAGRAPFIDPSEQVQDVVQFRLRVLTAPVPPLPRQDVPPWLQAELVRAMSKDERHRHATAMEFAGVLRDGGRGQSGPALWPALDQALRTPPADPWAPTSAPPAMPLAEPDPDRTVVARPGETTGPGAGRGAPPVPSGVPAAAPVSAHPAAAVPQSAPSQPVSPQSAPPQSAAPQSAPPAVQPTVPPAVQPWSSPPASAPPTLQPAPTSAQPASPWAPAPASAPPATQSPAAQSPAAHPPVTQPRPTYQQTYAPTPPPPLLPPSPSKPAEPPPPRRGIGVPILIAAIIGLVLGLAVVAVLGGSLLNPGPTASPTIPTKLTKENAPTDIQLADQGSSVTVTWKDHTGGAASYVISVVRQDAGHHAVPQTTEAGRTSRTIAGLDPSIDYCFVVAAVLDVGNLAAADAVCTHRRPGPAHS</sequence>
<feature type="domain" description="Protein kinase" evidence="11">
    <location>
        <begin position="34"/>
        <end position="302"/>
    </location>
</feature>
<dbReference type="SMART" id="SM00060">
    <property type="entry name" value="FN3"/>
    <property type="match status" value="1"/>
</dbReference>
<feature type="region of interest" description="Disordered" evidence="9">
    <location>
        <begin position="1"/>
        <end position="28"/>
    </location>
</feature>
<evidence type="ECO:0000313" key="14">
    <source>
        <dbReference type="Proteomes" id="UP001500618"/>
    </source>
</evidence>
<feature type="transmembrane region" description="Helical" evidence="10">
    <location>
        <begin position="500"/>
        <end position="522"/>
    </location>
</feature>
<evidence type="ECO:0000256" key="10">
    <source>
        <dbReference type="SAM" id="Phobius"/>
    </source>
</evidence>
<keyword evidence="8" id="KW-0119">Carbohydrate metabolism</keyword>
<dbReference type="CDD" id="cd00063">
    <property type="entry name" value="FN3"/>
    <property type="match status" value="1"/>
</dbReference>
<evidence type="ECO:0000256" key="2">
    <source>
        <dbReference type="ARBA" id="ARBA00022527"/>
    </source>
</evidence>
<keyword evidence="5" id="KW-0418">Kinase</keyword>
<evidence type="ECO:0000256" key="4">
    <source>
        <dbReference type="ARBA" id="ARBA00022741"/>
    </source>
</evidence>
<keyword evidence="10" id="KW-0472">Membrane</keyword>
<evidence type="ECO:0000259" key="11">
    <source>
        <dbReference type="PROSITE" id="PS50011"/>
    </source>
</evidence>
<organism evidence="13 14">
    <name type="scientific">Fodinicola feengrottensis</name>
    <dbReference type="NCBI Taxonomy" id="435914"/>
    <lineage>
        <taxon>Bacteria</taxon>
        <taxon>Bacillati</taxon>
        <taxon>Actinomycetota</taxon>
        <taxon>Actinomycetes</taxon>
        <taxon>Mycobacteriales</taxon>
        <taxon>Fodinicola</taxon>
    </lineage>
</organism>
<dbReference type="InterPro" id="IPR011009">
    <property type="entry name" value="Kinase-like_dom_sf"/>
</dbReference>
<feature type="domain" description="Fibronectin type-III" evidence="12">
    <location>
        <begin position="546"/>
        <end position="637"/>
    </location>
</feature>
<keyword evidence="4" id="KW-0547">Nucleotide-binding</keyword>
<evidence type="ECO:0000259" key="12">
    <source>
        <dbReference type="PROSITE" id="PS50853"/>
    </source>
</evidence>
<keyword evidence="14" id="KW-1185">Reference proteome</keyword>
<reference evidence="13 14" key="1">
    <citation type="journal article" date="2019" name="Int. J. Syst. Evol. Microbiol.">
        <title>The Global Catalogue of Microorganisms (GCM) 10K type strain sequencing project: providing services to taxonomists for standard genome sequencing and annotation.</title>
        <authorList>
            <consortium name="The Broad Institute Genomics Platform"/>
            <consortium name="The Broad Institute Genome Sequencing Center for Infectious Disease"/>
            <person name="Wu L."/>
            <person name="Ma J."/>
        </authorList>
    </citation>
    <scope>NUCLEOTIDE SEQUENCE [LARGE SCALE GENOMIC DNA]</scope>
    <source>
        <strain evidence="13 14">JCM 14718</strain>
    </source>
</reference>
<keyword evidence="8" id="KW-0624">Polysaccharide degradation</keyword>
<keyword evidence="10" id="KW-0812">Transmembrane</keyword>
<evidence type="ECO:0000256" key="8">
    <source>
        <dbReference type="ARBA" id="ARBA00023326"/>
    </source>
</evidence>
<dbReference type="SMART" id="SM00220">
    <property type="entry name" value="S_TKc"/>
    <property type="match status" value="1"/>
</dbReference>
<dbReference type="InterPro" id="IPR013783">
    <property type="entry name" value="Ig-like_fold"/>
</dbReference>
<dbReference type="SUPFAM" id="SSF56112">
    <property type="entry name" value="Protein kinase-like (PK-like)"/>
    <property type="match status" value="1"/>
</dbReference>
<keyword evidence="10" id="KW-1133">Transmembrane helix</keyword>